<keyword evidence="3 10" id="KW-0812">Transmembrane</keyword>
<evidence type="ECO:0000256" key="7">
    <source>
        <dbReference type="ARBA" id="ARBA00023170"/>
    </source>
</evidence>
<evidence type="ECO:0000313" key="12">
    <source>
        <dbReference type="EMBL" id="PIK55116.1"/>
    </source>
</evidence>
<evidence type="ECO:0000313" key="13">
    <source>
        <dbReference type="Proteomes" id="UP000230750"/>
    </source>
</evidence>
<dbReference type="GO" id="GO:0005886">
    <property type="term" value="C:plasma membrane"/>
    <property type="evidence" value="ECO:0007669"/>
    <property type="project" value="UniProtKB-SubCell"/>
</dbReference>
<protein>
    <submittedName>
        <fullName evidence="12">Putative muscarinic acetylcholine receptor M5-like</fullName>
    </submittedName>
</protein>
<evidence type="ECO:0000256" key="8">
    <source>
        <dbReference type="ARBA" id="ARBA00023224"/>
    </source>
</evidence>
<dbReference type="InterPro" id="IPR000276">
    <property type="entry name" value="GPCR_Rhodpsn"/>
</dbReference>
<dbReference type="Pfam" id="PF00001">
    <property type="entry name" value="7tm_1"/>
    <property type="match status" value="1"/>
</dbReference>
<feature type="transmembrane region" description="Helical" evidence="10">
    <location>
        <begin position="65"/>
        <end position="92"/>
    </location>
</feature>
<dbReference type="PANTHER" id="PTHR24248">
    <property type="entry name" value="ADRENERGIC RECEPTOR-RELATED G-PROTEIN COUPLED RECEPTOR"/>
    <property type="match status" value="1"/>
</dbReference>
<proteinExistence type="predicted"/>
<comment type="caution">
    <text evidence="12">The sequence shown here is derived from an EMBL/GenBank/DDBJ whole genome shotgun (WGS) entry which is preliminary data.</text>
</comment>
<evidence type="ECO:0000256" key="3">
    <source>
        <dbReference type="ARBA" id="ARBA00022692"/>
    </source>
</evidence>
<keyword evidence="5" id="KW-0297">G-protein coupled receptor</keyword>
<feature type="region of interest" description="Disordered" evidence="9">
    <location>
        <begin position="1"/>
        <end position="21"/>
    </location>
</feature>
<dbReference type="Gene3D" id="1.20.1070.10">
    <property type="entry name" value="Rhodopsin 7-helix transmembrane proteins"/>
    <property type="match status" value="1"/>
</dbReference>
<keyword evidence="2" id="KW-1003">Cell membrane</keyword>
<keyword evidence="8" id="KW-0807">Transducer</keyword>
<evidence type="ECO:0000256" key="5">
    <source>
        <dbReference type="ARBA" id="ARBA00023040"/>
    </source>
</evidence>
<dbReference type="EMBL" id="MRZV01000224">
    <property type="protein sequence ID" value="PIK55116.1"/>
    <property type="molecule type" value="Genomic_DNA"/>
</dbReference>
<dbReference type="OrthoDB" id="10071887at2759"/>
<keyword evidence="7 12" id="KW-0675">Receptor</keyword>
<dbReference type="PANTHER" id="PTHR24248:SF120">
    <property type="entry name" value="G-PROTEIN COUPLED RECEPTORS FAMILY 1 PROFILE DOMAIN-CONTAINING PROTEIN"/>
    <property type="match status" value="1"/>
</dbReference>
<dbReference type="STRING" id="307972.A0A2G8L4C9"/>
<feature type="domain" description="G-protein coupled receptors family 1 profile" evidence="11">
    <location>
        <begin position="45"/>
        <end position="400"/>
    </location>
</feature>
<keyword evidence="4 10" id="KW-1133">Transmembrane helix</keyword>
<feature type="transmembrane region" description="Helical" evidence="10">
    <location>
        <begin position="195"/>
        <end position="218"/>
    </location>
</feature>
<evidence type="ECO:0000256" key="10">
    <source>
        <dbReference type="SAM" id="Phobius"/>
    </source>
</evidence>
<dbReference type="GO" id="GO:0004930">
    <property type="term" value="F:G protein-coupled receptor activity"/>
    <property type="evidence" value="ECO:0007669"/>
    <property type="project" value="UniProtKB-KW"/>
</dbReference>
<dbReference type="PROSITE" id="PS50262">
    <property type="entry name" value="G_PROTEIN_RECEP_F1_2"/>
    <property type="match status" value="1"/>
</dbReference>
<feature type="transmembrane region" description="Helical" evidence="10">
    <location>
        <begin position="146"/>
        <end position="168"/>
    </location>
</feature>
<feature type="transmembrane region" description="Helical" evidence="10">
    <location>
        <begin position="347"/>
        <end position="372"/>
    </location>
</feature>
<dbReference type="AlphaFoldDB" id="A0A2G8L4C9"/>
<comment type="subcellular location">
    <subcellularLocation>
        <location evidence="1">Cell membrane</location>
        <topology evidence="1">Multi-pass membrane protein</topology>
    </subcellularLocation>
</comment>
<dbReference type="GO" id="GO:0071880">
    <property type="term" value="P:adenylate cyclase-activating adrenergic receptor signaling pathway"/>
    <property type="evidence" value="ECO:0007669"/>
    <property type="project" value="TreeGrafter"/>
</dbReference>
<feature type="compositionally biased region" description="Polar residues" evidence="9">
    <location>
        <begin position="312"/>
        <end position="323"/>
    </location>
</feature>
<keyword evidence="13" id="KW-1185">Reference proteome</keyword>
<dbReference type="Proteomes" id="UP000230750">
    <property type="component" value="Unassembled WGS sequence"/>
</dbReference>
<evidence type="ECO:0000256" key="1">
    <source>
        <dbReference type="ARBA" id="ARBA00004651"/>
    </source>
</evidence>
<gene>
    <name evidence="12" type="ORF">BSL78_07958</name>
</gene>
<feature type="transmembrane region" description="Helical" evidence="10">
    <location>
        <begin position="28"/>
        <end position="53"/>
    </location>
</feature>
<feature type="transmembrane region" description="Helical" evidence="10">
    <location>
        <begin position="384"/>
        <end position="403"/>
    </location>
</feature>
<dbReference type="PRINTS" id="PR00237">
    <property type="entry name" value="GPCRRHODOPSN"/>
</dbReference>
<sequence>MGDCDAEPINTTKGEDNEEGSGNSLLKIIVVACIYSVIIVLTILGNLLVILAYQSERNIRRSVGNIFIVNLAIVGLIVGSCFLTINCIWLITDDWIFGEYPCKVWLLVDYTTSYMLVVSMIYISLDRLLQIKLGMTYYKFQTPFRAKTMIGVAWFVIFSYYSVVIFGWSRFTSRTIIDYSTNCEMETFCSQKYNLAMVFVEFLFPFVVLLSLNIRVFWEIRLRAKGLVVSKSFPQNGTVESTFTTTTVATSNDSFNNNNNKCKLFPFFPLRKSRNSQNVNGPCVNVEEKQDCVVDTSDHGKEEIEIRPHQANIATNNETQKSGNSEKRVQSRLTARHKREIRHCTKAGVTLACLVGVFVICWLPITLITAFFSSNKISELWWEVANNLLWCNATLNPILYALTNLHFRNAFKKLTTIRKLSHRNGL</sequence>
<dbReference type="InterPro" id="IPR017452">
    <property type="entry name" value="GPCR_Rhodpsn_7TM"/>
</dbReference>
<evidence type="ECO:0000256" key="2">
    <source>
        <dbReference type="ARBA" id="ARBA00022475"/>
    </source>
</evidence>
<dbReference type="GO" id="GO:0043410">
    <property type="term" value="P:positive regulation of MAPK cascade"/>
    <property type="evidence" value="ECO:0007669"/>
    <property type="project" value="TreeGrafter"/>
</dbReference>
<reference evidence="12 13" key="1">
    <citation type="journal article" date="2017" name="PLoS Biol.">
        <title>The sea cucumber genome provides insights into morphological evolution and visceral regeneration.</title>
        <authorList>
            <person name="Zhang X."/>
            <person name="Sun L."/>
            <person name="Yuan J."/>
            <person name="Sun Y."/>
            <person name="Gao Y."/>
            <person name="Zhang L."/>
            <person name="Li S."/>
            <person name="Dai H."/>
            <person name="Hamel J.F."/>
            <person name="Liu C."/>
            <person name="Yu Y."/>
            <person name="Liu S."/>
            <person name="Lin W."/>
            <person name="Guo K."/>
            <person name="Jin S."/>
            <person name="Xu P."/>
            <person name="Storey K.B."/>
            <person name="Huan P."/>
            <person name="Zhang T."/>
            <person name="Zhou Y."/>
            <person name="Zhang J."/>
            <person name="Lin C."/>
            <person name="Li X."/>
            <person name="Xing L."/>
            <person name="Huo D."/>
            <person name="Sun M."/>
            <person name="Wang L."/>
            <person name="Mercier A."/>
            <person name="Li F."/>
            <person name="Yang H."/>
            <person name="Xiang J."/>
        </authorList>
    </citation>
    <scope>NUCLEOTIDE SEQUENCE [LARGE SCALE GENOMIC DNA]</scope>
    <source>
        <strain evidence="12">Shaxun</strain>
        <tissue evidence="12">Muscle</tissue>
    </source>
</reference>
<evidence type="ECO:0000259" key="11">
    <source>
        <dbReference type="PROSITE" id="PS50262"/>
    </source>
</evidence>
<keyword evidence="6 10" id="KW-0472">Membrane</keyword>
<organism evidence="12 13">
    <name type="scientific">Stichopus japonicus</name>
    <name type="common">Sea cucumber</name>
    <dbReference type="NCBI Taxonomy" id="307972"/>
    <lineage>
        <taxon>Eukaryota</taxon>
        <taxon>Metazoa</taxon>
        <taxon>Echinodermata</taxon>
        <taxon>Eleutherozoa</taxon>
        <taxon>Echinozoa</taxon>
        <taxon>Holothuroidea</taxon>
        <taxon>Aspidochirotacea</taxon>
        <taxon>Aspidochirotida</taxon>
        <taxon>Stichopodidae</taxon>
        <taxon>Apostichopus</taxon>
    </lineage>
</organism>
<evidence type="ECO:0000256" key="9">
    <source>
        <dbReference type="SAM" id="MobiDB-lite"/>
    </source>
</evidence>
<evidence type="ECO:0000256" key="6">
    <source>
        <dbReference type="ARBA" id="ARBA00023136"/>
    </source>
</evidence>
<evidence type="ECO:0000256" key="4">
    <source>
        <dbReference type="ARBA" id="ARBA00022989"/>
    </source>
</evidence>
<dbReference type="SUPFAM" id="SSF81321">
    <property type="entry name" value="Family A G protein-coupled receptor-like"/>
    <property type="match status" value="1"/>
</dbReference>
<accession>A0A2G8L4C9</accession>
<feature type="region of interest" description="Disordered" evidence="9">
    <location>
        <begin position="311"/>
        <end position="332"/>
    </location>
</feature>
<feature type="transmembrane region" description="Helical" evidence="10">
    <location>
        <begin position="104"/>
        <end position="125"/>
    </location>
</feature>
<name>A0A2G8L4C9_STIJA</name>